<dbReference type="PANTHER" id="PTHR10000:SF53">
    <property type="entry name" value="5-AMINO-6-(5-PHOSPHO-D-RIBITYLAMINO)URACIL PHOSPHATASE YBJI-RELATED"/>
    <property type="match status" value="1"/>
</dbReference>
<keyword evidence="1" id="KW-0378">Hydrolase</keyword>
<dbReference type="GO" id="GO:0005829">
    <property type="term" value="C:cytosol"/>
    <property type="evidence" value="ECO:0007669"/>
    <property type="project" value="TreeGrafter"/>
</dbReference>
<dbReference type="SFLD" id="SFLDS00003">
    <property type="entry name" value="Haloacid_Dehalogenase"/>
    <property type="match status" value="1"/>
</dbReference>
<dbReference type="Gene3D" id="3.30.1240.10">
    <property type="match status" value="1"/>
</dbReference>
<sequence>MIRFIASDLDGTLLDRQGRLPEEIFPLIARLSARGILFAPASGRQYANLLRLFAPVREHMLFICENGALVKREGKTLFVDPIPAPLVKGVLDAVRQIPGLYLILCGAQNAYVESDEEPFFTRAREPYTNCFKVDNLDDCIFREPVCKISVYDPEGSRVHAMKILPSLLKGVRLIPSGEHWCDVAAPTADKGNAILEIRKILGFSEDECMAFGDHMNDEGMLRACGHPRAVANAVPAILGLAEKVIPANTEGGVLTELETLLKELGG</sequence>
<dbReference type="SFLD" id="SFLDG01140">
    <property type="entry name" value="C2.B:_Phosphomannomutase_and_P"/>
    <property type="match status" value="1"/>
</dbReference>
<dbReference type="Pfam" id="PF08282">
    <property type="entry name" value="Hydrolase_3"/>
    <property type="match status" value="1"/>
</dbReference>
<dbReference type="Gene3D" id="3.40.50.1000">
    <property type="entry name" value="HAD superfamily/HAD-like"/>
    <property type="match status" value="1"/>
</dbReference>
<accession>A0A9D1SGC6</accession>
<dbReference type="InterPro" id="IPR023214">
    <property type="entry name" value="HAD_sf"/>
</dbReference>
<name>A0A9D1SGC6_9FIRM</name>
<organism evidence="1 2">
    <name type="scientific">Candidatus Scatosoma pullistercoris</name>
    <dbReference type="NCBI Taxonomy" id="2840934"/>
    <lineage>
        <taxon>Bacteria</taxon>
        <taxon>Bacillati</taxon>
        <taxon>Bacillota</taxon>
        <taxon>Clostridia</taxon>
        <taxon>Candidatus Scatosoma</taxon>
    </lineage>
</organism>
<evidence type="ECO:0000313" key="2">
    <source>
        <dbReference type="Proteomes" id="UP000824081"/>
    </source>
</evidence>
<comment type="caution">
    <text evidence="1">The sequence shown here is derived from an EMBL/GenBank/DDBJ whole genome shotgun (WGS) entry which is preliminary data.</text>
</comment>
<gene>
    <name evidence="1" type="ORF">IAC57_01080</name>
</gene>
<proteinExistence type="predicted"/>
<dbReference type="GO" id="GO:0016791">
    <property type="term" value="F:phosphatase activity"/>
    <property type="evidence" value="ECO:0007669"/>
    <property type="project" value="TreeGrafter"/>
</dbReference>
<dbReference type="Proteomes" id="UP000824081">
    <property type="component" value="Unassembled WGS sequence"/>
</dbReference>
<reference evidence="1" key="2">
    <citation type="journal article" date="2021" name="PeerJ">
        <title>Extensive microbial diversity within the chicken gut microbiome revealed by metagenomics and culture.</title>
        <authorList>
            <person name="Gilroy R."/>
            <person name="Ravi A."/>
            <person name="Getino M."/>
            <person name="Pursley I."/>
            <person name="Horton D.L."/>
            <person name="Alikhan N.F."/>
            <person name="Baker D."/>
            <person name="Gharbi K."/>
            <person name="Hall N."/>
            <person name="Watson M."/>
            <person name="Adriaenssens E.M."/>
            <person name="Foster-Nyarko E."/>
            <person name="Jarju S."/>
            <person name="Secka A."/>
            <person name="Antonio M."/>
            <person name="Oren A."/>
            <person name="Chaudhuri R.R."/>
            <person name="La Ragione R."/>
            <person name="Hildebrand F."/>
            <person name="Pallen M.J."/>
        </authorList>
    </citation>
    <scope>NUCLEOTIDE SEQUENCE</scope>
    <source>
        <strain evidence="1">11687</strain>
    </source>
</reference>
<dbReference type="NCBIfam" id="TIGR01484">
    <property type="entry name" value="HAD-SF-IIB"/>
    <property type="match status" value="1"/>
</dbReference>
<dbReference type="PANTHER" id="PTHR10000">
    <property type="entry name" value="PHOSPHOSERINE PHOSPHATASE"/>
    <property type="match status" value="1"/>
</dbReference>
<dbReference type="InterPro" id="IPR036412">
    <property type="entry name" value="HAD-like_sf"/>
</dbReference>
<dbReference type="GO" id="GO:0000287">
    <property type="term" value="F:magnesium ion binding"/>
    <property type="evidence" value="ECO:0007669"/>
    <property type="project" value="TreeGrafter"/>
</dbReference>
<dbReference type="EMBL" id="DVMZ01000029">
    <property type="protein sequence ID" value="HIU58672.1"/>
    <property type="molecule type" value="Genomic_DNA"/>
</dbReference>
<evidence type="ECO:0000313" key="1">
    <source>
        <dbReference type="EMBL" id="HIU58672.1"/>
    </source>
</evidence>
<reference evidence="1" key="1">
    <citation type="submission" date="2020-10" db="EMBL/GenBank/DDBJ databases">
        <authorList>
            <person name="Gilroy R."/>
        </authorList>
    </citation>
    <scope>NUCLEOTIDE SEQUENCE</scope>
    <source>
        <strain evidence="1">11687</strain>
    </source>
</reference>
<dbReference type="InterPro" id="IPR006379">
    <property type="entry name" value="HAD-SF_hydro_IIB"/>
</dbReference>
<dbReference type="SUPFAM" id="SSF56784">
    <property type="entry name" value="HAD-like"/>
    <property type="match status" value="1"/>
</dbReference>
<protein>
    <submittedName>
        <fullName evidence="1">HAD family hydrolase</fullName>
    </submittedName>
</protein>
<dbReference type="AlphaFoldDB" id="A0A9D1SGC6"/>